<name>A0A846XKP7_9NOCA</name>
<evidence type="ECO:0000313" key="1">
    <source>
        <dbReference type="EMBL" id="NKY35236.1"/>
    </source>
</evidence>
<evidence type="ECO:0000313" key="2">
    <source>
        <dbReference type="Proteomes" id="UP000565715"/>
    </source>
</evidence>
<organism evidence="1 2">
    <name type="scientific">Nocardia speluncae</name>
    <dbReference type="NCBI Taxonomy" id="419477"/>
    <lineage>
        <taxon>Bacteria</taxon>
        <taxon>Bacillati</taxon>
        <taxon>Actinomycetota</taxon>
        <taxon>Actinomycetes</taxon>
        <taxon>Mycobacteriales</taxon>
        <taxon>Nocardiaceae</taxon>
        <taxon>Nocardia</taxon>
    </lineage>
</organism>
<dbReference type="Proteomes" id="UP000565715">
    <property type="component" value="Unassembled WGS sequence"/>
</dbReference>
<sequence>MTKAVTPTEAPYAERAMVGQWWYDITPGTFVVHEGFYEFKYKPRSRRFGDPDRTMRLPHDKLEAIQIASAE</sequence>
<keyword evidence="2" id="KW-1185">Reference proteome</keyword>
<reference evidence="1 2" key="1">
    <citation type="submission" date="2020-04" db="EMBL/GenBank/DDBJ databases">
        <title>MicrobeNet Type strains.</title>
        <authorList>
            <person name="Nicholson A.C."/>
        </authorList>
    </citation>
    <scope>NUCLEOTIDE SEQUENCE [LARGE SCALE GENOMIC DNA]</scope>
    <source>
        <strain evidence="1 2">DSM 45078</strain>
    </source>
</reference>
<proteinExistence type="predicted"/>
<gene>
    <name evidence="1" type="ORF">HGA13_19490</name>
</gene>
<protein>
    <submittedName>
        <fullName evidence="1">Uncharacterized protein</fullName>
    </submittedName>
</protein>
<accession>A0A846XKP7</accession>
<dbReference type="EMBL" id="JAAXOO010000005">
    <property type="protein sequence ID" value="NKY35236.1"/>
    <property type="molecule type" value="Genomic_DNA"/>
</dbReference>
<dbReference type="AlphaFoldDB" id="A0A846XKP7"/>
<dbReference type="RefSeq" id="WP_157112789.1">
    <property type="nucleotide sequence ID" value="NZ_JAAXOO010000005.1"/>
</dbReference>
<comment type="caution">
    <text evidence="1">The sequence shown here is derived from an EMBL/GenBank/DDBJ whole genome shotgun (WGS) entry which is preliminary data.</text>
</comment>